<organism evidence="1">
    <name type="scientific">Arundo donax</name>
    <name type="common">Giant reed</name>
    <name type="synonym">Donax arundinaceus</name>
    <dbReference type="NCBI Taxonomy" id="35708"/>
    <lineage>
        <taxon>Eukaryota</taxon>
        <taxon>Viridiplantae</taxon>
        <taxon>Streptophyta</taxon>
        <taxon>Embryophyta</taxon>
        <taxon>Tracheophyta</taxon>
        <taxon>Spermatophyta</taxon>
        <taxon>Magnoliopsida</taxon>
        <taxon>Liliopsida</taxon>
        <taxon>Poales</taxon>
        <taxon>Poaceae</taxon>
        <taxon>PACMAD clade</taxon>
        <taxon>Arundinoideae</taxon>
        <taxon>Arundineae</taxon>
        <taxon>Arundo</taxon>
    </lineage>
</organism>
<protein>
    <submittedName>
        <fullName evidence="1">Uncharacterized protein</fullName>
    </submittedName>
</protein>
<proteinExistence type="predicted"/>
<sequence length="56" mass="6279">MPVAAREASIYTGYAPIANILHLSMWHLYQLFKFAFCSCQFSLLKYGIAVGNVLIP</sequence>
<accession>A0A0A9EB46</accession>
<reference evidence="1" key="1">
    <citation type="submission" date="2014-09" db="EMBL/GenBank/DDBJ databases">
        <authorList>
            <person name="Magalhaes I.L.F."/>
            <person name="Oliveira U."/>
            <person name="Santos F.R."/>
            <person name="Vidigal T.H.D.A."/>
            <person name="Brescovit A.D."/>
            <person name="Santos A.J."/>
        </authorList>
    </citation>
    <scope>NUCLEOTIDE SEQUENCE</scope>
    <source>
        <tissue evidence="1">Shoot tissue taken approximately 20 cm above the soil surface</tissue>
    </source>
</reference>
<evidence type="ECO:0000313" key="1">
    <source>
        <dbReference type="EMBL" id="JAD95110.1"/>
    </source>
</evidence>
<dbReference type="EMBL" id="GBRH01202785">
    <property type="protein sequence ID" value="JAD95110.1"/>
    <property type="molecule type" value="Transcribed_RNA"/>
</dbReference>
<reference evidence="1" key="2">
    <citation type="journal article" date="2015" name="Data Brief">
        <title>Shoot transcriptome of the giant reed, Arundo donax.</title>
        <authorList>
            <person name="Barrero R.A."/>
            <person name="Guerrero F.D."/>
            <person name="Moolhuijzen P."/>
            <person name="Goolsby J.A."/>
            <person name="Tidwell J."/>
            <person name="Bellgard S.E."/>
            <person name="Bellgard M.I."/>
        </authorList>
    </citation>
    <scope>NUCLEOTIDE SEQUENCE</scope>
    <source>
        <tissue evidence="1">Shoot tissue taken approximately 20 cm above the soil surface</tissue>
    </source>
</reference>
<name>A0A0A9EB46_ARUDO</name>
<dbReference type="AlphaFoldDB" id="A0A0A9EB46"/>